<feature type="region of interest" description="Disordered" evidence="1">
    <location>
        <begin position="1"/>
        <end position="24"/>
    </location>
</feature>
<reference evidence="4" key="2">
    <citation type="submission" date="2023-11" db="UniProtKB">
        <authorList>
            <consortium name="WormBaseParasite"/>
        </authorList>
    </citation>
    <scope>IDENTIFICATION</scope>
</reference>
<sequence>MSKSTTPSEEFGYPHLPVRQKSDQETISQCIKTLKSRRPNTLDFSPLALGNRDRNNKTYAKRPTVLSVHDSFQTAVCSTSAYSSSTIPACPTKRPNFLPIPSQGSKYPSFPKPSDGLISGNGKRIVSTVKASSPLNTRSVHIIHPDSMELFIKKNTHLLKYHTCRTSVRRRPNKCGHISTKNFIAWSPNNTQLYSVFCFDKFRVIHRRLPCPYCSTCSHHKRRSFNHSSYVLGGSNYLSHSQTFPNLLSFRRCCSYSFTKHMDFTFSDILTSSIRLCPRYCRRINNSVGTVTFGKPSETIEGPVFDSTNFPEVYDIPIKSSQRLGEPTSKPHIEKVTLPTTIFNDKNMQTINININDANHVFQQRIDPSLANTSLDENCSDGKQLHTFKKLQQIQPNGDIWPPLVINSHPELVLQFNPPVGLLISLLENTNKKSDYLYDKNVRELTIDSDKSSLDSVIMTPVTQSESSSKSDHVSPGITIALTRNLHVRVHPTELNCCLRQSAWCFSSSGFYQFGQEEIVILLRRRFDERLPPMEIFYQYWLIYQALVNYAEKQVKSDVNFDFMTFTPKQRCIPLPELLFHINGFYAHLNVVKSESDTNITTHNNGIEDVIVELLIPMSSCASVARFLDSSVMESMTFALSADCNPMSDSHLVCSQSKILLKESKDNHNKLICQNVTNSQMVSNLNYFTDQNCSQTFETEAISIENTRLKVTGVSFVAFSGHARYCSAVIVEDGIYISMTSLKFHQLVSSLKGGHDLSIPIRSSCNIPPSAIVEHISGDFGDNISNRDLLNGNVASSVHVKWFKVFDSFLSSASFSTTVTPCYTNSASIWDLEPITTFLVPVHYQLWHWIHLNENIIPSSESRLSSLPTTKSSDPPFLRLAWIRFHVLNVDQVEFISTSSSKAVTFGHFSNEVAECVIKALRPYLGHLLNNNRTQITLRILLQPPDQVGYRMGASCQEVYTLHNQLDSSNDLENTSCENCEETYADALDDILLPVLSSWNSCLKIVDPNMKEFEQRRSPGTSDFCYHPNEIIQMEFDFCILN</sequence>
<evidence type="ECO:0000259" key="2">
    <source>
        <dbReference type="SMART" id="SM01421"/>
    </source>
</evidence>
<dbReference type="Pfam" id="PF11979">
    <property type="entry name" value="SARA_C"/>
    <property type="match status" value="1"/>
</dbReference>
<dbReference type="GO" id="GO:0031901">
    <property type="term" value="C:early endosome membrane"/>
    <property type="evidence" value="ECO:0007669"/>
    <property type="project" value="TreeGrafter"/>
</dbReference>
<name>A0AA85GEG1_9TREM</name>
<dbReference type="PANTHER" id="PTHR46319:SF3">
    <property type="entry name" value="ZINC FINGER FYVE DOMAIN-CONTAINING PROTEIN"/>
    <property type="match status" value="1"/>
</dbReference>
<keyword evidence="3" id="KW-1185">Reference proteome</keyword>
<dbReference type="AlphaFoldDB" id="A0AA85GEG1"/>
<dbReference type="SMART" id="SM01421">
    <property type="entry name" value="DUF3480"/>
    <property type="match status" value="1"/>
</dbReference>
<feature type="domain" description="Smad anchor for receptor activation-like C-terminal" evidence="2">
    <location>
        <begin position="575"/>
        <end position="996"/>
    </location>
</feature>
<reference evidence="3" key="1">
    <citation type="submission" date="2022-06" db="EMBL/GenBank/DDBJ databases">
        <authorList>
            <person name="Berger JAMES D."/>
            <person name="Berger JAMES D."/>
        </authorList>
    </citation>
    <scope>NUCLEOTIDE SEQUENCE [LARGE SCALE GENOMIC DNA]</scope>
</reference>
<dbReference type="PANTHER" id="PTHR46319">
    <property type="entry name" value="ZINC FINGER FYVE DOMAIN-CONTAINING PROTEIN"/>
    <property type="match status" value="1"/>
</dbReference>
<dbReference type="InterPro" id="IPR022557">
    <property type="entry name" value="SARA-like_C"/>
</dbReference>
<evidence type="ECO:0000256" key="1">
    <source>
        <dbReference type="SAM" id="MobiDB-lite"/>
    </source>
</evidence>
<dbReference type="WBParaSite" id="SRDH1_9230.12">
    <property type="protein sequence ID" value="SRDH1_9230.12"/>
    <property type="gene ID" value="SRDH1_9230"/>
</dbReference>
<dbReference type="Proteomes" id="UP000050792">
    <property type="component" value="Unassembled WGS sequence"/>
</dbReference>
<evidence type="ECO:0000313" key="4">
    <source>
        <dbReference type="WBParaSite" id="SRDH1_9230.12"/>
    </source>
</evidence>
<dbReference type="GO" id="GO:0016197">
    <property type="term" value="P:endosomal transport"/>
    <property type="evidence" value="ECO:0007669"/>
    <property type="project" value="TreeGrafter"/>
</dbReference>
<dbReference type="Gene3D" id="3.30.500.40">
    <property type="match status" value="1"/>
</dbReference>
<accession>A0AA85GEG1</accession>
<evidence type="ECO:0000313" key="3">
    <source>
        <dbReference type="Proteomes" id="UP000050792"/>
    </source>
</evidence>
<proteinExistence type="predicted"/>
<organism evidence="3 4">
    <name type="scientific">Schistosoma rodhaini</name>
    <dbReference type="NCBI Taxonomy" id="6188"/>
    <lineage>
        <taxon>Eukaryota</taxon>
        <taxon>Metazoa</taxon>
        <taxon>Spiralia</taxon>
        <taxon>Lophotrochozoa</taxon>
        <taxon>Platyhelminthes</taxon>
        <taxon>Trematoda</taxon>
        <taxon>Digenea</taxon>
        <taxon>Strigeidida</taxon>
        <taxon>Schistosomatoidea</taxon>
        <taxon>Schistosomatidae</taxon>
        <taxon>Schistosoma</taxon>
    </lineage>
</organism>
<protein>
    <recommendedName>
        <fullName evidence="2">Smad anchor for receptor activation-like C-terminal domain-containing protein</fullName>
    </recommendedName>
</protein>